<evidence type="ECO:0000259" key="4">
    <source>
        <dbReference type="PROSITE" id="PS50106"/>
    </source>
</evidence>
<evidence type="ECO:0000256" key="3">
    <source>
        <dbReference type="ARBA" id="ARBA00022801"/>
    </source>
</evidence>
<feature type="domain" description="PDZ" evidence="4">
    <location>
        <begin position="190"/>
        <end position="283"/>
    </location>
</feature>
<dbReference type="PANTHER" id="PTHR22939">
    <property type="entry name" value="SERINE PROTEASE FAMILY S1C HTRA-RELATED"/>
    <property type="match status" value="1"/>
</dbReference>
<evidence type="ECO:0000256" key="2">
    <source>
        <dbReference type="ARBA" id="ARBA00022670"/>
    </source>
</evidence>
<dbReference type="SUPFAM" id="SSF50494">
    <property type="entry name" value="Trypsin-like serine proteases"/>
    <property type="match status" value="1"/>
</dbReference>
<dbReference type="InterPro" id="IPR009003">
    <property type="entry name" value="Peptidase_S1_PA"/>
</dbReference>
<dbReference type="InterPro" id="IPR001478">
    <property type="entry name" value="PDZ"/>
</dbReference>
<dbReference type="PRINTS" id="PR00834">
    <property type="entry name" value="PROTEASES2C"/>
</dbReference>
<dbReference type="Pfam" id="PF13365">
    <property type="entry name" value="Trypsin_2"/>
    <property type="match status" value="1"/>
</dbReference>
<proteinExistence type="inferred from homology"/>
<dbReference type="EMBL" id="CADCWE010000229">
    <property type="protein sequence ID" value="CAA9558495.1"/>
    <property type="molecule type" value="Genomic_DNA"/>
</dbReference>
<evidence type="ECO:0000313" key="5">
    <source>
        <dbReference type="EMBL" id="CAA9558495.1"/>
    </source>
</evidence>
<dbReference type="Gene3D" id="2.30.42.10">
    <property type="match status" value="1"/>
</dbReference>
<dbReference type="SMART" id="SM00228">
    <property type="entry name" value="PDZ"/>
    <property type="match status" value="1"/>
</dbReference>
<comment type="similarity">
    <text evidence="1">Belongs to the peptidase S1C family.</text>
</comment>
<dbReference type="GO" id="GO:0004252">
    <property type="term" value="F:serine-type endopeptidase activity"/>
    <property type="evidence" value="ECO:0007669"/>
    <property type="project" value="InterPro"/>
</dbReference>
<sequence length="296" mass="30421">MVATLESPPAIGIARVLSNAAAETVGRVRDSVAVVYQRGGNGAGVIWRADGQIVTNNHVARHDRMEIVLADGRHFTGIVAARHPDRDLAVVKIAAEGLPAIEVGDSATVRPGQLAFAVGHPLGWRDAITAGIVVAAGQAATAGGPRTGDYLQTDVALLPGNSGGPLADAHGRVIGINTMVNGRLSLAIPSLAVERFVSGGPADGQAYLGLNGVVVPLRRTDHAAGFLITEVEDGTPADRAGLIVGDVIVAVAERSIEDQESLPAAMLRLKPGDAVAIQVLRGGEPRAFTVVPTERA</sequence>
<dbReference type="SUPFAM" id="SSF50156">
    <property type="entry name" value="PDZ domain-like"/>
    <property type="match status" value="1"/>
</dbReference>
<dbReference type="InterPro" id="IPR036034">
    <property type="entry name" value="PDZ_sf"/>
</dbReference>
<dbReference type="AlphaFoldDB" id="A0A6J4UR83"/>
<dbReference type="Gene3D" id="2.40.10.120">
    <property type="match status" value="1"/>
</dbReference>
<keyword evidence="2" id="KW-0645">Protease</keyword>
<dbReference type="Pfam" id="PF13180">
    <property type="entry name" value="PDZ_2"/>
    <property type="match status" value="1"/>
</dbReference>
<dbReference type="GO" id="GO:0006508">
    <property type="term" value="P:proteolysis"/>
    <property type="evidence" value="ECO:0007669"/>
    <property type="project" value="UniProtKB-KW"/>
</dbReference>
<dbReference type="PROSITE" id="PS50106">
    <property type="entry name" value="PDZ"/>
    <property type="match status" value="1"/>
</dbReference>
<accession>A0A6J4UR83</accession>
<dbReference type="PANTHER" id="PTHR22939:SF129">
    <property type="entry name" value="SERINE PROTEASE HTRA2, MITOCHONDRIAL"/>
    <property type="match status" value="1"/>
</dbReference>
<gene>
    <name evidence="5" type="ORF">AVDCRST_MAG73-3487</name>
</gene>
<dbReference type="InterPro" id="IPR001940">
    <property type="entry name" value="Peptidase_S1C"/>
</dbReference>
<organism evidence="5">
    <name type="scientific">uncultured Thermomicrobiales bacterium</name>
    <dbReference type="NCBI Taxonomy" id="1645740"/>
    <lineage>
        <taxon>Bacteria</taxon>
        <taxon>Pseudomonadati</taxon>
        <taxon>Thermomicrobiota</taxon>
        <taxon>Thermomicrobia</taxon>
        <taxon>Thermomicrobiales</taxon>
        <taxon>environmental samples</taxon>
    </lineage>
</organism>
<protein>
    <recommendedName>
        <fullName evidence="4">PDZ domain-containing protein</fullName>
    </recommendedName>
</protein>
<keyword evidence="3" id="KW-0378">Hydrolase</keyword>
<name>A0A6J4UR83_9BACT</name>
<reference evidence="5" key="1">
    <citation type="submission" date="2020-02" db="EMBL/GenBank/DDBJ databases">
        <authorList>
            <person name="Meier V. D."/>
        </authorList>
    </citation>
    <scope>NUCLEOTIDE SEQUENCE</scope>
    <source>
        <strain evidence="5">AVDCRST_MAG73</strain>
    </source>
</reference>
<evidence type="ECO:0000256" key="1">
    <source>
        <dbReference type="ARBA" id="ARBA00010541"/>
    </source>
</evidence>